<evidence type="ECO:0000259" key="1">
    <source>
        <dbReference type="PROSITE" id="PS50883"/>
    </source>
</evidence>
<dbReference type="InterPro" id="IPR029787">
    <property type="entry name" value="Nucleotide_cyclase"/>
</dbReference>
<dbReference type="Proteomes" id="UP000229044">
    <property type="component" value="Unassembled WGS sequence"/>
</dbReference>
<dbReference type="InterPro" id="IPR052155">
    <property type="entry name" value="Biofilm_reg_signaling"/>
</dbReference>
<feature type="domain" description="EAL" evidence="1">
    <location>
        <begin position="530"/>
        <end position="784"/>
    </location>
</feature>
<dbReference type="EMBL" id="NTFI01000013">
    <property type="protein sequence ID" value="PHQ23647.1"/>
    <property type="molecule type" value="Genomic_DNA"/>
</dbReference>
<dbReference type="InterPro" id="IPR035919">
    <property type="entry name" value="EAL_sf"/>
</dbReference>
<dbReference type="SMART" id="SM00052">
    <property type="entry name" value="EAL"/>
    <property type="match status" value="1"/>
</dbReference>
<evidence type="ECO:0000313" key="3">
    <source>
        <dbReference type="EMBL" id="PHQ23647.1"/>
    </source>
</evidence>
<dbReference type="Pfam" id="PF13185">
    <property type="entry name" value="GAF_2"/>
    <property type="match status" value="1"/>
</dbReference>
<dbReference type="OrthoDB" id="6597954at2"/>
<dbReference type="PROSITE" id="PS50883">
    <property type="entry name" value="EAL"/>
    <property type="match status" value="1"/>
</dbReference>
<proteinExistence type="predicted"/>
<dbReference type="InterPro" id="IPR000160">
    <property type="entry name" value="GGDEF_dom"/>
</dbReference>
<evidence type="ECO:0008006" key="5">
    <source>
        <dbReference type="Google" id="ProtNLM"/>
    </source>
</evidence>
<organism evidence="3 4">
    <name type="scientific">Marinobacter guineae</name>
    <dbReference type="NCBI Taxonomy" id="432303"/>
    <lineage>
        <taxon>Bacteria</taxon>
        <taxon>Pseudomonadati</taxon>
        <taxon>Pseudomonadota</taxon>
        <taxon>Gammaproteobacteria</taxon>
        <taxon>Pseudomonadales</taxon>
        <taxon>Marinobacteraceae</taxon>
        <taxon>Marinobacter</taxon>
    </lineage>
</organism>
<dbReference type="NCBIfam" id="TIGR00254">
    <property type="entry name" value="GGDEF"/>
    <property type="match status" value="1"/>
</dbReference>
<dbReference type="PANTHER" id="PTHR44757:SF2">
    <property type="entry name" value="BIOFILM ARCHITECTURE MAINTENANCE PROTEIN MBAA"/>
    <property type="match status" value="1"/>
</dbReference>
<evidence type="ECO:0000259" key="2">
    <source>
        <dbReference type="PROSITE" id="PS50887"/>
    </source>
</evidence>
<dbReference type="AlphaFoldDB" id="A0A2G1VA43"/>
<dbReference type="CDD" id="cd01949">
    <property type="entry name" value="GGDEF"/>
    <property type="match status" value="1"/>
</dbReference>
<dbReference type="CDD" id="cd01948">
    <property type="entry name" value="EAL"/>
    <property type="match status" value="1"/>
</dbReference>
<dbReference type="PROSITE" id="PS50887">
    <property type="entry name" value="GGDEF"/>
    <property type="match status" value="1"/>
</dbReference>
<keyword evidence="4" id="KW-1185">Reference proteome</keyword>
<dbReference type="Gene3D" id="3.20.20.450">
    <property type="entry name" value="EAL domain"/>
    <property type="match status" value="1"/>
</dbReference>
<dbReference type="SUPFAM" id="SSF55073">
    <property type="entry name" value="Nucleotide cyclase"/>
    <property type="match status" value="1"/>
</dbReference>
<dbReference type="InterPro" id="IPR001633">
    <property type="entry name" value="EAL_dom"/>
</dbReference>
<comment type="caution">
    <text evidence="3">The sequence shown here is derived from an EMBL/GenBank/DDBJ whole genome shotgun (WGS) entry which is preliminary data.</text>
</comment>
<protein>
    <recommendedName>
        <fullName evidence="5">Bifunctional diguanylate cyclase/phosphodiesterase</fullName>
    </recommendedName>
</protein>
<dbReference type="InterPro" id="IPR003018">
    <property type="entry name" value="GAF"/>
</dbReference>
<name>A0A2G1VA43_9GAMM</name>
<dbReference type="SUPFAM" id="SSF141868">
    <property type="entry name" value="EAL domain-like"/>
    <property type="match status" value="1"/>
</dbReference>
<dbReference type="PANTHER" id="PTHR44757">
    <property type="entry name" value="DIGUANYLATE CYCLASE DGCP"/>
    <property type="match status" value="1"/>
</dbReference>
<feature type="domain" description="GGDEF" evidence="2">
    <location>
        <begin position="391"/>
        <end position="521"/>
    </location>
</feature>
<evidence type="ECO:0000313" key="4">
    <source>
        <dbReference type="Proteomes" id="UP000229044"/>
    </source>
</evidence>
<dbReference type="SMART" id="SM00065">
    <property type="entry name" value="GAF"/>
    <property type="match status" value="1"/>
</dbReference>
<dbReference type="InterPro" id="IPR029016">
    <property type="entry name" value="GAF-like_dom_sf"/>
</dbReference>
<accession>A0A2G1VA43</accession>
<gene>
    <name evidence="3" type="ORF">CLH62_20420</name>
</gene>
<dbReference type="Pfam" id="PF00563">
    <property type="entry name" value="EAL"/>
    <property type="match status" value="1"/>
</dbReference>
<dbReference type="SMART" id="SM00267">
    <property type="entry name" value="GGDEF"/>
    <property type="match status" value="1"/>
</dbReference>
<dbReference type="InterPro" id="IPR043128">
    <property type="entry name" value="Rev_trsase/Diguanyl_cyclase"/>
</dbReference>
<dbReference type="SUPFAM" id="SSF55781">
    <property type="entry name" value="GAF domain-like"/>
    <property type="match status" value="1"/>
</dbReference>
<dbReference type="Pfam" id="PF00990">
    <property type="entry name" value="GGDEF"/>
    <property type="match status" value="1"/>
</dbReference>
<sequence>MENGIFVWRSHEAERPHHEIKGTMDQQLAEKLTLICESIQRSLEVDSVLLSIPGANGLSSVVSDSDAPIGSFADPTMGSETPDGRPDPVFVEEDVSSNAESSEYLLTLGYSDIRFYAELAVQGARNDQIALVRIMDAQPRQFGVTQRTMFRRLSLLIRQAMEGRLIPDQPSIDPTTLVQSICRAQELLLNPTDCQSAYDTLLKSILSLTHSPMGFIGSVSHDAMDGSFIKLLALSDEPQCPQGAALLKRIQREGMVFRRLDNLLGAAISEGRVVISQDLANDTRIRGFPKGHPSLSTYMGIPVFSGESVIGLIGLADRPEGYTQELADELKPLSQTVGMLIDRHRLKIETARNERRVERARNYDALTCLPSGPMLTKRLMREVHEADRAGSSLSVCIIDVDGFKRINDRFGQACGDEVLKTIALRLKNAIRPRDLVAKLRGDEFLVTLRDANAGPSAYRRLLSAIAEPIAGPSTTFALSASMGVTVYPLDQSDPDILLRHASLALYRAKESGAGQFVTFDIDDHEARREQRRILESIETGFKRSEFQLFYQPRINFRTGAVDGFEGLIRWNHPERGLLLPYDFLGATESTKYESVLGNFVIRTALTTLRQFEADDQRYTISINISPHHFLADDFIPALQAHLRGVSTQLRRRLVLEVLESTAIEDVSTATHTVEACQALGVTVSLDDFGTGFSSLTYFRDLPVDEIKIDKSFVMGMLGNPSDRAIVESIVSLSKRFNRRVVAEGVETKALAQALRKLKCDFGQGYYFSVPLPLDEALAWADEFSNRR</sequence>
<dbReference type="Gene3D" id="3.30.450.40">
    <property type="match status" value="1"/>
</dbReference>
<reference evidence="3 4" key="1">
    <citation type="submission" date="2017-09" db="EMBL/GenBank/DDBJ databases">
        <title>The draft genome sequences of Marinobacter guineae M3B.</title>
        <authorList>
            <person name="Cao J."/>
        </authorList>
    </citation>
    <scope>NUCLEOTIDE SEQUENCE [LARGE SCALE GENOMIC DNA]</scope>
    <source>
        <strain evidence="3 4">M3B</strain>
    </source>
</reference>
<dbReference type="Gene3D" id="3.30.70.270">
    <property type="match status" value="1"/>
</dbReference>